<evidence type="ECO:0000313" key="2">
    <source>
        <dbReference type="Proteomes" id="UP000290900"/>
    </source>
</evidence>
<dbReference type="EMBL" id="CAACVR010000012">
    <property type="protein sequence ID" value="VEU21273.1"/>
    <property type="molecule type" value="Genomic_DNA"/>
</dbReference>
<accession>A0A448YK94</accession>
<dbReference type="OrthoDB" id="3989944at2759"/>
<organism evidence="1 2">
    <name type="scientific">Brettanomyces naardenensis</name>
    <name type="common">Yeast</name>
    <dbReference type="NCBI Taxonomy" id="13370"/>
    <lineage>
        <taxon>Eukaryota</taxon>
        <taxon>Fungi</taxon>
        <taxon>Dikarya</taxon>
        <taxon>Ascomycota</taxon>
        <taxon>Saccharomycotina</taxon>
        <taxon>Pichiomycetes</taxon>
        <taxon>Pichiales</taxon>
        <taxon>Pichiaceae</taxon>
        <taxon>Brettanomyces</taxon>
    </lineage>
</organism>
<dbReference type="InParanoid" id="A0A448YK94"/>
<sequence>MVKNRRVPLADKTKHFTNSLRRTNVSALTKDLFKDNYRKAYSNGTKLASFIKSFSSVSPKHQSGGVSSISRITKSISASAVPKKSISSSYVISKLDHDFRVSSDQGRSPIVADTYRTDGVLTGQLSNELSRVNTMNTILNYDQPILTVKDETEIRDIGVVQKVRDMSSSFKLVELSEARLVGLLSLQKVWIKVKPGDKLKLGDDFFTVKIDGKNIQCYYRWYKIMVR</sequence>
<protein>
    <submittedName>
        <fullName evidence="1">DEKNAAC102667</fullName>
    </submittedName>
</protein>
<name>A0A448YK94_BRENA</name>
<keyword evidence="2" id="KW-1185">Reference proteome</keyword>
<dbReference type="Proteomes" id="UP000290900">
    <property type="component" value="Unassembled WGS sequence"/>
</dbReference>
<reference evidence="1 2" key="1">
    <citation type="submission" date="2018-12" db="EMBL/GenBank/DDBJ databases">
        <authorList>
            <person name="Tiukova I."/>
            <person name="Dainat J."/>
        </authorList>
    </citation>
    <scope>NUCLEOTIDE SEQUENCE [LARGE SCALE GENOMIC DNA]</scope>
</reference>
<proteinExistence type="predicted"/>
<evidence type="ECO:0000313" key="1">
    <source>
        <dbReference type="EMBL" id="VEU21273.1"/>
    </source>
</evidence>
<dbReference type="AlphaFoldDB" id="A0A448YK94"/>
<gene>
    <name evidence="1" type="ORF">BRENAR_LOCUS2008</name>
</gene>